<keyword evidence="3" id="KW-0460">Magnesium</keyword>
<proteinExistence type="predicted"/>
<gene>
    <name evidence="7" type="ORF">OHA22_45250</name>
</gene>
<evidence type="ECO:0000256" key="4">
    <source>
        <dbReference type="ARBA" id="ARBA00023239"/>
    </source>
</evidence>
<dbReference type="InterPro" id="IPR015890">
    <property type="entry name" value="Chorismate_C"/>
</dbReference>
<dbReference type="NCBIfam" id="TIGR03494">
    <property type="entry name" value="salicyl_syn"/>
    <property type="match status" value="1"/>
</dbReference>
<sequence>MTEAGPPVQDPLLSLAALARVSGDDDPYLAYEQGESWFFARGALARITVGRTHLHYTCGTDRKDIPWHDRPLPALAGLLAALPVEDWRVYGTACFELAHAQQQDTDRDFLDRTLHRPLLHLFVPHEEVRLTPAGTLLRASDPHRLSRLAEQLRTPPAPPLTPPPMPWPEPPADPSYTAAVRAAVDGIRAGALQKVVLSRKVPVGFAVDFPATYVTGRRANSPARSFLLRLGETEATGFSPETVVEVTPDGTVRTQPLAGTRARPADPGAAAALREVLRHDGKEIVEHAISVRAAYEELAALGAPGSTHVTEYMTVRERGSVQHLASTVEARLPAPLTCWDAFAALFPAVTASGIPKAAAYPWIRRLEGEERGLYAGAVLTAASDGSLDAALVLRSVFQEGDRTWVQAGAGIVADSRPERETEETREKLASVAPYLVPRPSASTCPAAPAPACPAATP</sequence>
<dbReference type="PRINTS" id="PR00095">
    <property type="entry name" value="ANTSNTHASEI"/>
</dbReference>
<dbReference type="GO" id="GO:0016833">
    <property type="term" value="F:oxo-acid-lyase activity"/>
    <property type="evidence" value="ECO:0007669"/>
    <property type="project" value="InterPro"/>
</dbReference>
<dbReference type="GO" id="GO:0000162">
    <property type="term" value="P:L-tryptophan biosynthetic process"/>
    <property type="evidence" value="ECO:0007669"/>
    <property type="project" value="TreeGrafter"/>
</dbReference>
<comment type="cofactor">
    <cofactor evidence="1">
        <name>Mg(2+)</name>
        <dbReference type="ChEBI" id="CHEBI:18420"/>
    </cofactor>
</comment>
<feature type="domain" description="Chorismate-utilising enzyme C-terminal" evidence="6">
    <location>
        <begin position="175"/>
        <end position="427"/>
    </location>
</feature>
<dbReference type="SUPFAM" id="SSF56322">
    <property type="entry name" value="ADC synthase"/>
    <property type="match status" value="1"/>
</dbReference>
<evidence type="ECO:0000313" key="7">
    <source>
        <dbReference type="EMBL" id="WTT22246.1"/>
    </source>
</evidence>
<keyword evidence="2" id="KW-0479">Metal-binding</keyword>
<accession>A0AAU2ABY3</accession>
<name>A0AAU2ABY3_9ACTN</name>
<dbReference type="GO" id="GO:0008909">
    <property type="term" value="F:isochorismate synthase activity"/>
    <property type="evidence" value="ECO:0007669"/>
    <property type="project" value="InterPro"/>
</dbReference>
<dbReference type="Gene3D" id="3.60.120.10">
    <property type="entry name" value="Anthranilate synthase"/>
    <property type="match status" value="1"/>
</dbReference>
<dbReference type="InterPro" id="IPR019999">
    <property type="entry name" value="Anth_synth_I-like"/>
</dbReference>
<feature type="compositionally biased region" description="Pro residues" evidence="5">
    <location>
        <begin position="447"/>
        <end position="457"/>
    </location>
</feature>
<dbReference type="PANTHER" id="PTHR11236:SF48">
    <property type="entry name" value="ISOCHORISMATE SYNTHASE MENF"/>
    <property type="match status" value="1"/>
</dbReference>
<dbReference type="EMBL" id="CP108222">
    <property type="protein sequence ID" value="WTT22246.1"/>
    <property type="molecule type" value="Genomic_DNA"/>
</dbReference>
<dbReference type="PANTHER" id="PTHR11236">
    <property type="entry name" value="AMINOBENZOATE/ANTHRANILATE SYNTHASE"/>
    <property type="match status" value="1"/>
</dbReference>
<evidence type="ECO:0000256" key="2">
    <source>
        <dbReference type="ARBA" id="ARBA00022723"/>
    </source>
</evidence>
<evidence type="ECO:0000256" key="1">
    <source>
        <dbReference type="ARBA" id="ARBA00001946"/>
    </source>
</evidence>
<dbReference type="GO" id="GO:0043904">
    <property type="term" value="F:isochorismate pyruvate lyase activity"/>
    <property type="evidence" value="ECO:0007669"/>
    <property type="project" value="UniProtKB-EC"/>
</dbReference>
<feature type="region of interest" description="Disordered" evidence="5">
    <location>
        <begin position="438"/>
        <end position="457"/>
    </location>
</feature>
<protein>
    <submittedName>
        <fullName evidence="7">Salicylate synthase</fullName>
        <ecNumber evidence="7">4.2.99.21</ecNumber>
    </submittedName>
</protein>
<dbReference type="GO" id="GO:0046872">
    <property type="term" value="F:metal ion binding"/>
    <property type="evidence" value="ECO:0007669"/>
    <property type="project" value="UniProtKB-KW"/>
</dbReference>
<dbReference type="InterPro" id="IPR019996">
    <property type="entry name" value="Salicylate_synthase"/>
</dbReference>
<evidence type="ECO:0000259" key="6">
    <source>
        <dbReference type="Pfam" id="PF00425"/>
    </source>
</evidence>
<dbReference type="InterPro" id="IPR005801">
    <property type="entry name" value="ADC_synthase"/>
</dbReference>
<evidence type="ECO:0000256" key="5">
    <source>
        <dbReference type="SAM" id="MobiDB-lite"/>
    </source>
</evidence>
<dbReference type="EC" id="4.2.99.21" evidence="7"/>
<dbReference type="Pfam" id="PF00425">
    <property type="entry name" value="Chorismate_bind"/>
    <property type="match status" value="1"/>
</dbReference>
<evidence type="ECO:0000256" key="3">
    <source>
        <dbReference type="ARBA" id="ARBA00022842"/>
    </source>
</evidence>
<dbReference type="AlphaFoldDB" id="A0AAU2ABY3"/>
<organism evidence="7">
    <name type="scientific">Streptomyces sp. NBC_00093</name>
    <dbReference type="NCBI Taxonomy" id="2975649"/>
    <lineage>
        <taxon>Bacteria</taxon>
        <taxon>Bacillati</taxon>
        <taxon>Actinomycetota</taxon>
        <taxon>Actinomycetes</taxon>
        <taxon>Kitasatosporales</taxon>
        <taxon>Streptomycetaceae</taxon>
        <taxon>Streptomyces</taxon>
    </lineage>
</organism>
<reference evidence="7" key="1">
    <citation type="submission" date="2022-10" db="EMBL/GenBank/DDBJ databases">
        <title>The complete genomes of actinobacterial strains from the NBC collection.</title>
        <authorList>
            <person name="Joergensen T.S."/>
            <person name="Alvarez Arevalo M."/>
            <person name="Sterndorff E.B."/>
            <person name="Faurdal D."/>
            <person name="Vuksanovic O."/>
            <person name="Mourched A.-S."/>
            <person name="Charusanti P."/>
            <person name="Shaw S."/>
            <person name="Blin K."/>
            <person name="Weber T."/>
        </authorList>
    </citation>
    <scope>NUCLEOTIDE SEQUENCE</scope>
    <source>
        <strain evidence="7">NBC_00093</strain>
    </source>
</reference>
<keyword evidence="4 7" id="KW-0456">Lyase</keyword>